<organism evidence="2 3">
    <name type="scientific">Pedobacter nutrimenti</name>
    <dbReference type="NCBI Taxonomy" id="1241337"/>
    <lineage>
        <taxon>Bacteria</taxon>
        <taxon>Pseudomonadati</taxon>
        <taxon>Bacteroidota</taxon>
        <taxon>Sphingobacteriia</taxon>
        <taxon>Sphingobacteriales</taxon>
        <taxon>Sphingobacteriaceae</taxon>
        <taxon>Pedobacter</taxon>
    </lineage>
</organism>
<dbReference type="OrthoDB" id="1257726at2"/>
<feature type="signal peptide" evidence="1">
    <location>
        <begin position="1"/>
        <end position="22"/>
    </location>
</feature>
<sequence length="205" mass="21760">MLRKTMMAGLALLMLSCGNAKKEEKSDQSSGGGIVEGVSNLNKMAKSADKMKDLSEALKKLTPLTNDELKAVIPETLNGLKRKSFSAGGYGMAGMSAIQAEYGDDNKNVKISILDGAGETGSAVVSLMAMTLSMDAESESNGTKSKTTEINGLRAITEDTKSGESISSSIKYLYKDRYSIGLDGQGYSLSELETYMKALHTSALK</sequence>
<feature type="chain" id="PRO_5016234301" evidence="1">
    <location>
        <begin position="23"/>
        <end position="205"/>
    </location>
</feature>
<gene>
    <name evidence="2" type="ORF">B0O44_103348</name>
</gene>
<keyword evidence="3" id="KW-1185">Reference proteome</keyword>
<protein>
    <submittedName>
        <fullName evidence="2">Uncharacterized protein</fullName>
    </submittedName>
</protein>
<dbReference type="PROSITE" id="PS51257">
    <property type="entry name" value="PROKAR_LIPOPROTEIN"/>
    <property type="match status" value="1"/>
</dbReference>
<proteinExistence type="predicted"/>
<dbReference type="AlphaFoldDB" id="A0A318UES8"/>
<dbReference type="Proteomes" id="UP000248198">
    <property type="component" value="Unassembled WGS sequence"/>
</dbReference>
<reference evidence="2 3" key="1">
    <citation type="submission" date="2018-06" db="EMBL/GenBank/DDBJ databases">
        <title>Genomic Encyclopedia of Archaeal and Bacterial Type Strains, Phase II (KMG-II): from individual species to whole genera.</title>
        <authorList>
            <person name="Goeker M."/>
        </authorList>
    </citation>
    <scope>NUCLEOTIDE SEQUENCE [LARGE SCALE GENOMIC DNA]</scope>
    <source>
        <strain evidence="2 3">DSM 27372</strain>
    </source>
</reference>
<keyword evidence="1" id="KW-0732">Signal</keyword>
<evidence type="ECO:0000313" key="3">
    <source>
        <dbReference type="Proteomes" id="UP000248198"/>
    </source>
</evidence>
<evidence type="ECO:0000256" key="1">
    <source>
        <dbReference type="SAM" id="SignalP"/>
    </source>
</evidence>
<name>A0A318UES8_9SPHI</name>
<dbReference type="RefSeq" id="WP_146229800.1">
    <property type="nucleotide sequence ID" value="NZ_QKLU01000003.1"/>
</dbReference>
<accession>A0A318UES8</accession>
<evidence type="ECO:0000313" key="2">
    <source>
        <dbReference type="EMBL" id="PYF74902.1"/>
    </source>
</evidence>
<comment type="caution">
    <text evidence="2">The sequence shown here is derived from an EMBL/GenBank/DDBJ whole genome shotgun (WGS) entry which is preliminary data.</text>
</comment>
<dbReference type="EMBL" id="QKLU01000003">
    <property type="protein sequence ID" value="PYF74902.1"/>
    <property type="molecule type" value="Genomic_DNA"/>
</dbReference>